<proteinExistence type="predicted"/>
<dbReference type="AlphaFoldDB" id="A0A316DCQ1"/>
<dbReference type="EMBL" id="QGGL01000002">
    <property type="protein sequence ID" value="PWK15764.1"/>
    <property type="molecule type" value="Genomic_DNA"/>
</dbReference>
<reference evidence="1 2" key="1">
    <citation type="submission" date="2018-05" db="EMBL/GenBank/DDBJ databases">
        <title>Genomic Encyclopedia of Type Strains, Phase IV (KMG-IV): sequencing the most valuable type-strain genomes for metagenomic binning, comparative biology and taxonomic classification.</title>
        <authorList>
            <person name="Goeker M."/>
        </authorList>
    </citation>
    <scope>NUCLEOTIDE SEQUENCE [LARGE SCALE GENOMIC DNA]</scope>
    <source>
        <strain evidence="1 2">DSM 18773</strain>
    </source>
</reference>
<evidence type="ECO:0000313" key="2">
    <source>
        <dbReference type="Proteomes" id="UP000245634"/>
    </source>
</evidence>
<comment type="caution">
    <text evidence="1">The sequence shown here is derived from an EMBL/GenBank/DDBJ whole genome shotgun (WGS) entry which is preliminary data.</text>
</comment>
<dbReference type="Proteomes" id="UP000245634">
    <property type="component" value="Unassembled WGS sequence"/>
</dbReference>
<protein>
    <submittedName>
        <fullName evidence="1">Uncharacterized protein</fullName>
    </submittedName>
</protein>
<keyword evidence="2" id="KW-1185">Reference proteome</keyword>
<organism evidence="1 2">
    <name type="scientific">Tumebacillus permanentifrigoris</name>
    <dbReference type="NCBI Taxonomy" id="378543"/>
    <lineage>
        <taxon>Bacteria</taxon>
        <taxon>Bacillati</taxon>
        <taxon>Bacillota</taxon>
        <taxon>Bacilli</taxon>
        <taxon>Bacillales</taxon>
        <taxon>Alicyclobacillaceae</taxon>
        <taxon>Tumebacillus</taxon>
    </lineage>
</organism>
<name>A0A316DCQ1_9BACL</name>
<gene>
    <name evidence="1" type="ORF">C7459_1024</name>
</gene>
<evidence type="ECO:0000313" key="1">
    <source>
        <dbReference type="EMBL" id="PWK15764.1"/>
    </source>
</evidence>
<sequence length="42" mass="4465">MKRKLVLGLLLVVVAGIALGKTTITYNAGTMPPEPWGIISNK</sequence>
<accession>A0A316DCQ1</accession>